<sequence>MHWGLLYILQWIQPHTFEELATRAHDMELSIPNHGVKKDLIVDQQRERHDWKKGDKTLKKPVQESMVVNMTLIQISAGDKEKKVKEARPTQENERCQFILKELEKKKYHFPIFDVLNMLEDLFQKKFIELPECKHPK</sequence>
<name>A5AW43_VITVI</name>
<dbReference type="EMBL" id="AM437738">
    <property type="protein sequence ID" value="CAN80495.1"/>
    <property type="molecule type" value="Genomic_DNA"/>
</dbReference>
<organism evidence="1">
    <name type="scientific">Vitis vinifera</name>
    <name type="common">Grape</name>
    <dbReference type="NCBI Taxonomy" id="29760"/>
    <lineage>
        <taxon>Eukaryota</taxon>
        <taxon>Viridiplantae</taxon>
        <taxon>Streptophyta</taxon>
        <taxon>Embryophyta</taxon>
        <taxon>Tracheophyta</taxon>
        <taxon>Spermatophyta</taxon>
        <taxon>Magnoliopsida</taxon>
        <taxon>eudicotyledons</taxon>
        <taxon>Gunneridae</taxon>
        <taxon>Pentapetalae</taxon>
        <taxon>rosids</taxon>
        <taxon>Vitales</taxon>
        <taxon>Vitaceae</taxon>
        <taxon>Viteae</taxon>
        <taxon>Vitis</taxon>
    </lineage>
</organism>
<proteinExistence type="predicted"/>
<protein>
    <submittedName>
        <fullName evidence="1">Uncharacterized protein</fullName>
    </submittedName>
</protein>
<gene>
    <name evidence="1" type="ORF">VITISV_024965</name>
</gene>
<dbReference type="AlphaFoldDB" id="A5AW43"/>
<accession>A5AW43</accession>
<evidence type="ECO:0000313" key="1">
    <source>
        <dbReference type="EMBL" id="CAN80495.1"/>
    </source>
</evidence>
<reference evidence="1" key="1">
    <citation type="journal article" date="2007" name="PLoS ONE">
        <title>The first genome sequence of an elite grapevine cultivar (Pinot noir Vitis vinifera L.): coping with a highly heterozygous genome.</title>
        <authorList>
            <person name="Velasco R."/>
            <person name="Zharkikh A."/>
            <person name="Troggio M."/>
            <person name="Cartwright D.A."/>
            <person name="Cestaro A."/>
            <person name="Pruss D."/>
            <person name="Pindo M."/>
            <person name="FitzGerald L.M."/>
            <person name="Vezzulli S."/>
            <person name="Reid J."/>
            <person name="Malacarne G."/>
            <person name="Iliev D."/>
            <person name="Coppola G."/>
            <person name="Wardell B."/>
            <person name="Micheletti D."/>
            <person name="Macalma T."/>
            <person name="Facci M."/>
            <person name="Mitchell J.T."/>
            <person name="Perazzolli M."/>
            <person name="Eldredge G."/>
            <person name="Gatto P."/>
            <person name="Oyzerski R."/>
            <person name="Moretto M."/>
            <person name="Gutin N."/>
            <person name="Stefanini M."/>
            <person name="Chen Y."/>
            <person name="Segala C."/>
            <person name="Davenport C."/>
            <person name="Dematte L."/>
            <person name="Mraz A."/>
            <person name="Battilana J."/>
            <person name="Stormo K."/>
            <person name="Costa F."/>
            <person name="Tao Q."/>
            <person name="Si-Ammour A."/>
            <person name="Harkins T."/>
            <person name="Lackey A."/>
            <person name="Perbost C."/>
            <person name="Taillon B."/>
            <person name="Stella A."/>
            <person name="Solovyev V."/>
            <person name="Fawcett J.A."/>
            <person name="Sterck L."/>
            <person name="Vandepoele K."/>
            <person name="Grando S.M."/>
            <person name="Toppo S."/>
            <person name="Moser C."/>
            <person name="Lanchbury J."/>
            <person name="Bogden R."/>
            <person name="Skolnick M."/>
            <person name="Sgaramella V."/>
            <person name="Bhatnagar S.K."/>
            <person name="Fontana P."/>
            <person name="Gutin A."/>
            <person name="Van de Peer Y."/>
            <person name="Salamini F."/>
            <person name="Viola R."/>
        </authorList>
    </citation>
    <scope>NUCLEOTIDE SEQUENCE</scope>
</reference>